<sequence>MERRRENIKETNLFGRNQELEKNMTNYKLIIRDCIYGELVKKNLLKNLLNMIIKEFGLMDGLKMNKRICLRQKFARKFSEDMLTSRNYKLNSRLRNLSI</sequence>
<evidence type="ECO:0000313" key="1">
    <source>
        <dbReference type="EMBL" id="CAL1678348.1"/>
    </source>
</evidence>
<dbReference type="EMBL" id="OZ034837">
    <property type="protein sequence ID" value="CAL1678348.1"/>
    <property type="molecule type" value="Genomic_DNA"/>
</dbReference>
<gene>
    <name evidence="1" type="ORF">LPLAT_LOCUS4225</name>
</gene>
<keyword evidence="2" id="KW-1185">Reference proteome</keyword>
<evidence type="ECO:0000313" key="2">
    <source>
        <dbReference type="Proteomes" id="UP001497644"/>
    </source>
</evidence>
<dbReference type="AlphaFoldDB" id="A0AAV2NEB1"/>
<reference evidence="1" key="1">
    <citation type="submission" date="2024-04" db="EMBL/GenBank/DDBJ databases">
        <authorList>
            <consortium name="Molecular Ecology Group"/>
        </authorList>
    </citation>
    <scope>NUCLEOTIDE SEQUENCE</scope>
</reference>
<accession>A0AAV2NEB1</accession>
<protein>
    <submittedName>
        <fullName evidence="1">Uncharacterized protein</fullName>
    </submittedName>
</protein>
<proteinExistence type="predicted"/>
<organism evidence="1 2">
    <name type="scientific">Lasius platythorax</name>
    <dbReference type="NCBI Taxonomy" id="488582"/>
    <lineage>
        <taxon>Eukaryota</taxon>
        <taxon>Metazoa</taxon>
        <taxon>Ecdysozoa</taxon>
        <taxon>Arthropoda</taxon>
        <taxon>Hexapoda</taxon>
        <taxon>Insecta</taxon>
        <taxon>Pterygota</taxon>
        <taxon>Neoptera</taxon>
        <taxon>Endopterygota</taxon>
        <taxon>Hymenoptera</taxon>
        <taxon>Apocrita</taxon>
        <taxon>Aculeata</taxon>
        <taxon>Formicoidea</taxon>
        <taxon>Formicidae</taxon>
        <taxon>Formicinae</taxon>
        <taxon>Lasius</taxon>
        <taxon>Lasius</taxon>
    </lineage>
</organism>
<dbReference type="Proteomes" id="UP001497644">
    <property type="component" value="Chromosome 14"/>
</dbReference>
<name>A0AAV2NEB1_9HYME</name>